<gene>
    <name evidence="2" type="ORF">J2853_003444</name>
</gene>
<evidence type="ECO:0000259" key="1">
    <source>
        <dbReference type="Pfam" id="PF08241"/>
    </source>
</evidence>
<dbReference type="GO" id="GO:0008168">
    <property type="term" value="F:methyltransferase activity"/>
    <property type="evidence" value="ECO:0007669"/>
    <property type="project" value="UniProtKB-KW"/>
</dbReference>
<dbReference type="InterPro" id="IPR029063">
    <property type="entry name" value="SAM-dependent_MTases_sf"/>
</dbReference>
<accession>A0ABT9QD37</accession>
<keyword evidence="2" id="KW-0489">Methyltransferase</keyword>
<proteinExistence type="predicted"/>
<name>A0ABT9QD37_9ACTN</name>
<dbReference type="RefSeq" id="WP_307558947.1">
    <property type="nucleotide sequence ID" value="NZ_JAUSQU010000001.1"/>
</dbReference>
<dbReference type="SUPFAM" id="SSF53335">
    <property type="entry name" value="S-adenosyl-L-methionine-dependent methyltransferases"/>
    <property type="match status" value="1"/>
</dbReference>
<comment type="caution">
    <text evidence="2">The sequence shown here is derived from an EMBL/GenBank/DDBJ whole genome shotgun (WGS) entry which is preliminary data.</text>
</comment>
<keyword evidence="3" id="KW-1185">Reference proteome</keyword>
<dbReference type="EMBL" id="JAUSQU010000001">
    <property type="protein sequence ID" value="MDP9844233.1"/>
    <property type="molecule type" value="Genomic_DNA"/>
</dbReference>
<organism evidence="2 3">
    <name type="scientific">Streptosporangium lutulentum</name>
    <dbReference type="NCBI Taxonomy" id="1461250"/>
    <lineage>
        <taxon>Bacteria</taxon>
        <taxon>Bacillati</taxon>
        <taxon>Actinomycetota</taxon>
        <taxon>Actinomycetes</taxon>
        <taxon>Streptosporangiales</taxon>
        <taxon>Streptosporangiaceae</taxon>
        <taxon>Streptosporangium</taxon>
    </lineage>
</organism>
<dbReference type="PANTHER" id="PTHR43591">
    <property type="entry name" value="METHYLTRANSFERASE"/>
    <property type="match status" value="1"/>
</dbReference>
<dbReference type="Gene3D" id="3.40.50.150">
    <property type="entry name" value="Vaccinia Virus protein VP39"/>
    <property type="match status" value="1"/>
</dbReference>
<dbReference type="Pfam" id="PF08241">
    <property type="entry name" value="Methyltransf_11"/>
    <property type="match status" value="1"/>
</dbReference>
<dbReference type="PANTHER" id="PTHR43591:SF24">
    <property type="entry name" value="2-METHOXY-6-POLYPRENYL-1,4-BENZOQUINOL METHYLASE, MITOCHONDRIAL"/>
    <property type="match status" value="1"/>
</dbReference>
<dbReference type="Proteomes" id="UP001225356">
    <property type="component" value="Unassembled WGS sequence"/>
</dbReference>
<evidence type="ECO:0000313" key="2">
    <source>
        <dbReference type="EMBL" id="MDP9844233.1"/>
    </source>
</evidence>
<sequence>MADDVTPVSTPRAMTAAQALRWEELLRNVAEMLPAGPAYVVVDGGGEQDLIVAERLADTVHAAGRACVRLFDTVPSTGDDTWSAACDADAVVVAQGSHWRAHPPRDRWDVVIRLRTASTRPGNAKSDADIVIDLNDPAWPVIRHVAARLAGHPRWYVTESRAFFATRAATWDTKFGDDLPAYAAAIAEAGLPKGGVVADVGCGTGRALPALRRAVGPRGGVIAVDLTPEMLEQVRSQGRAEHAALVLADARHLPLTDASVDAVFAAGLITHLPDTDACLHELARITRPGGRLVLFHPSGRAALAARHGRTLRPDEPLAEAPLRRSMHQTGWQLTGYDDPEHRFLAIAARR</sequence>
<dbReference type="GO" id="GO:0032259">
    <property type="term" value="P:methylation"/>
    <property type="evidence" value="ECO:0007669"/>
    <property type="project" value="UniProtKB-KW"/>
</dbReference>
<dbReference type="InterPro" id="IPR013216">
    <property type="entry name" value="Methyltransf_11"/>
</dbReference>
<reference evidence="2 3" key="1">
    <citation type="submission" date="2023-07" db="EMBL/GenBank/DDBJ databases">
        <title>Sequencing the genomes of 1000 actinobacteria strains.</title>
        <authorList>
            <person name="Klenk H.-P."/>
        </authorList>
    </citation>
    <scope>NUCLEOTIDE SEQUENCE [LARGE SCALE GENOMIC DNA]</scope>
    <source>
        <strain evidence="2 3">DSM 46740</strain>
    </source>
</reference>
<feature type="domain" description="Methyltransferase type 11" evidence="1">
    <location>
        <begin position="199"/>
        <end position="294"/>
    </location>
</feature>
<keyword evidence="2" id="KW-0808">Transferase</keyword>
<dbReference type="CDD" id="cd02440">
    <property type="entry name" value="AdoMet_MTases"/>
    <property type="match status" value="1"/>
</dbReference>
<protein>
    <submittedName>
        <fullName evidence="2">SAM-dependent methyltransferase</fullName>
    </submittedName>
</protein>
<evidence type="ECO:0000313" key="3">
    <source>
        <dbReference type="Proteomes" id="UP001225356"/>
    </source>
</evidence>